<evidence type="ECO:0000256" key="2">
    <source>
        <dbReference type="ARBA" id="ARBA00022801"/>
    </source>
</evidence>
<evidence type="ECO:0000256" key="3">
    <source>
        <dbReference type="ARBA" id="ARBA00023186"/>
    </source>
</evidence>
<dbReference type="EMBL" id="DVNB01000087">
    <property type="protein sequence ID" value="HIU57891.1"/>
    <property type="molecule type" value="Genomic_DNA"/>
</dbReference>
<gene>
    <name evidence="8" type="ORF">IAA61_08820</name>
</gene>
<organism evidence="8 9">
    <name type="scientific">Candidatus Ornithomonoglobus merdipullorum</name>
    <dbReference type="NCBI Taxonomy" id="2840895"/>
    <lineage>
        <taxon>Bacteria</taxon>
        <taxon>Bacillati</taxon>
        <taxon>Bacillota</taxon>
        <taxon>Clostridia</taxon>
        <taxon>Candidatus Ornithomonoglobus</taxon>
    </lineage>
</organism>
<reference evidence="8" key="1">
    <citation type="submission" date="2020-10" db="EMBL/GenBank/DDBJ databases">
        <authorList>
            <person name="Gilroy R."/>
        </authorList>
    </citation>
    <scope>NUCLEOTIDE SEQUENCE</scope>
    <source>
        <strain evidence="8">USAMLcec3-3695</strain>
    </source>
</reference>
<feature type="domain" description="CobW C-terminal" evidence="7">
    <location>
        <begin position="299"/>
        <end position="415"/>
    </location>
</feature>
<dbReference type="InterPro" id="IPR036627">
    <property type="entry name" value="CobW-likC_sf"/>
</dbReference>
<evidence type="ECO:0000256" key="6">
    <source>
        <dbReference type="SAM" id="MobiDB-lite"/>
    </source>
</evidence>
<feature type="region of interest" description="Disordered" evidence="6">
    <location>
        <begin position="240"/>
        <end position="293"/>
    </location>
</feature>
<keyword evidence="2" id="KW-0378">Hydrolase</keyword>
<dbReference type="PANTHER" id="PTHR43603">
    <property type="entry name" value="COBW DOMAIN-CONTAINING PROTEIN DDB_G0274527"/>
    <property type="match status" value="1"/>
</dbReference>
<dbReference type="InterPro" id="IPR051927">
    <property type="entry name" value="Zn_Chap_cDPG_Synth"/>
</dbReference>
<dbReference type="GO" id="GO:0000166">
    <property type="term" value="F:nucleotide binding"/>
    <property type="evidence" value="ECO:0007669"/>
    <property type="project" value="UniProtKB-KW"/>
</dbReference>
<evidence type="ECO:0000313" key="9">
    <source>
        <dbReference type="Proteomes" id="UP000824109"/>
    </source>
</evidence>
<keyword evidence="1" id="KW-0547">Nucleotide-binding</keyword>
<sequence>MKQIPITLLTGYLGAGKTTLMNHILSNQQGYKVAVIVNDIGEVNIDSSLIQKGGMVQEEDSSLVPLTNGCICCTLKVDLMKQIAELAQSGNFDYILIEASGICEPLPIVQTISMMDGSVPGSEIPPIVRLDCVVTVVDALRLVDEFGGGEKLMGDVDEEDIENLLIQQIEFCSTIVINKADEVSKEDLAKVKAVVRALQPKAKIIEANYADVDLKDVLDTKQFDFEKTFESAGWINEFEKDADDDGHDEHGHHDHEHHGHHDHDEHHHDHDGHGHHGHDHGHHHHHHDHEHGEAEEYGIGSFVYYRRRPFDMAKLRGWLNDSFPSNVIRCKGIVWIDCDNDMSFVLEQAGKQIQMSENGRWFASAPKKQLEQFVKDDPSIMDNWDEKVGDRMIKLVFIGRDLDKEKISSELDTLLKEI</sequence>
<dbReference type="PANTHER" id="PTHR43603:SF1">
    <property type="entry name" value="ZINC-REGULATED GTPASE METALLOPROTEIN ACTIVATOR 1"/>
    <property type="match status" value="1"/>
</dbReference>
<dbReference type="Pfam" id="PF02492">
    <property type="entry name" value="cobW"/>
    <property type="match status" value="1"/>
</dbReference>
<dbReference type="AlphaFoldDB" id="A0A9D1SF60"/>
<dbReference type="SMART" id="SM00833">
    <property type="entry name" value="CobW_C"/>
    <property type="match status" value="1"/>
</dbReference>
<dbReference type="InterPro" id="IPR011629">
    <property type="entry name" value="CobW-like_C"/>
</dbReference>
<dbReference type="Gene3D" id="3.40.50.300">
    <property type="entry name" value="P-loop containing nucleotide triphosphate hydrolases"/>
    <property type="match status" value="1"/>
</dbReference>
<keyword evidence="3" id="KW-0143">Chaperone</keyword>
<dbReference type="InterPro" id="IPR027417">
    <property type="entry name" value="P-loop_NTPase"/>
</dbReference>
<protein>
    <submittedName>
        <fullName evidence="8">GTP-binding protein</fullName>
    </submittedName>
</protein>
<evidence type="ECO:0000313" key="8">
    <source>
        <dbReference type="EMBL" id="HIU57891.1"/>
    </source>
</evidence>
<comment type="caution">
    <text evidence="8">The sequence shown here is derived from an EMBL/GenBank/DDBJ whole genome shotgun (WGS) entry which is preliminary data.</text>
</comment>
<dbReference type="SUPFAM" id="SSF52540">
    <property type="entry name" value="P-loop containing nucleoside triphosphate hydrolases"/>
    <property type="match status" value="1"/>
</dbReference>
<comment type="catalytic activity">
    <reaction evidence="5">
        <text>GTP + H2O = GDP + phosphate + H(+)</text>
        <dbReference type="Rhea" id="RHEA:19669"/>
        <dbReference type="ChEBI" id="CHEBI:15377"/>
        <dbReference type="ChEBI" id="CHEBI:15378"/>
        <dbReference type="ChEBI" id="CHEBI:37565"/>
        <dbReference type="ChEBI" id="CHEBI:43474"/>
        <dbReference type="ChEBI" id="CHEBI:58189"/>
    </reaction>
    <physiologicalReaction direction="left-to-right" evidence="5">
        <dbReference type="Rhea" id="RHEA:19670"/>
    </physiologicalReaction>
</comment>
<dbReference type="Proteomes" id="UP000824109">
    <property type="component" value="Unassembled WGS sequence"/>
</dbReference>
<comment type="similarity">
    <text evidence="4">Belongs to the SIMIBI class G3E GTPase family. ZNG1 subfamily.</text>
</comment>
<evidence type="ECO:0000256" key="5">
    <source>
        <dbReference type="ARBA" id="ARBA00049117"/>
    </source>
</evidence>
<evidence type="ECO:0000259" key="7">
    <source>
        <dbReference type="SMART" id="SM00833"/>
    </source>
</evidence>
<evidence type="ECO:0000256" key="4">
    <source>
        <dbReference type="ARBA" id="ARBA00034320"/>
    </source>
</evidence>
<proteinExistence type="inferred from homology"/>
<reference evidence="8" key="2">
    <citation type="journal article" date="2021" name="PeerJ">
        <title>Extensive microbial diversity within the chicken gut microbiome revealed by metagenomics and culture.</title>
        <authorList>
            <person name="Gilroy R."/>
            <person name="Ravi A."/>
            <person name="Getino M."/>
            <person name="Pursley I."/>
            <person name="Horton D.L."/>
            <person name="Alikhan N.F."/>
            <person name="Baker D."/>
            <person name="Gharbi K."/>
            <person name="Hall N."/>
            <person name="Watson M."/>
            <person name="Adriaenssens E.M."/>
            <person name="Foster-Nyarko E."/>
            <person name="Jarju S."/>
            <person name="Secka A."/>
            <person name="Antonio M."/>
            <person name="Oren A."/>
            <person name="Chaudhuri R.R."/>
            <person name="La Ragione R."/>
            <person name="Hildebrand F."/>
            <person name="Pallen M.J."/>
        </authorList>
    </citation>
    <scope>NUCLEOTIDE SEQUENCE</scope>
    <source>
        <strain evidence="8">USAMLcec3-3695</strain>
    </source>
</reference>
<feature type="compositionally biased region" description="Basic residues" evidence="6">
    <location>
        <begin position="275"/>
        <end position="288"/>
    </location>
</feature>
<evidence type="ECO:0000256" key="1">
    <source>
        <dbReference type="ARBA" id="ARBA00022741"/>
    </source>
</evidence>
<name>A0A9D1SF60_9FIRM</name>
<dbReference type="Gene3D" id="3.30.1220.10">
    <property type="entry name" value="CobW-like, C-terminal domain"/>
    <property type="match status" value="1"/>
</dbReference>
<dbReference type="GO" id="GO:0016787">
    <property type="term" value="F:hydrolase activity"/>
    <property type="evidence" value="ECO:0007669"/>
    <property type="project" value="UniProtKB-KW"/>
</dbReference>
<accession>A0A9D1SF60</accession>
<feature type="compositionally biased region" description="Basic and acidic residues" evidence="6">
    <location>
        <begin position="247"/>
        <end position="274"/>
    </location>
</feature>
<dbReference type="Pfam" id="PF07683">
    <property type="entry name" value="CobW_C"/>
    <property type="match status" value="1"/>
</dbReference>
<dbReference type="CDD" id="cd03112">
    <property type="entry name" value="CobW-like"/>
    <property type="match status" value="1"/>
</dbReference>
<dbReference type="InterPro" id="IPR003495">
    <property type="entry name" value="CobW/HypB/UreG_nucleotide-bd"/>
</dbReference>